<dbReference type="AlphaFoldDB" id="A0A9P4WPU1"/>
<evidence type="ECO:0000313" key="2">
    <source>
        <dbReference type="EMBL" id="KAF3039027.1"/>
    </source>
</evidence>
<keyword evidence="3" id="KW-1185">Reference proteome</keyword>
<proteinExistence type="predicted"/>
<evidence type="ECO:0000256" key="1">
    <source>
        <dbReference type="SAM" id="MobiDB-lite"/>
    </source>
</evidence>
<sequence>MALRNIDKGRERKLVTERVGGRQPQREHPHIYEPPEDYHIQRNLRSRMQQTYELSQDIYPQNYPRLRVQNMYQPAQDICMHDYGQSRVQHVYEQTPPIYVHRPPPVQVVHHQLPPRVIFQNGPSQATIQCSGMAHPYARPGTEPEEFRPRLIELHDDDDADEVKQNSR</sequence>
<organism evidence="2 3">
    <name type="scientific">Didymella heteroderae</name>
    <dbReference type="NCBI Taxonomy" id="1769908"/>
    <lineage>
        <taxon>Eukaryota</taxon>
        <taxon>Fungi</taxon>
        <taxon>Dikarya</taxon>
        <taxon>Ascomycota</taxon>
        <taxon>Pezizomycotina</taxon>
        <taxon>Dothideomycetes</taxon>
        <taxon>Pleosporomycetidae</taxon>
        <taxon>Pleosporales</taxon>
        <taxon>Pleosporineae</taxon>
        <taxon>Didymellaceae</taxon>
        <taxon>Didymella</taxon>
    </lineage>
</organism>
<reference evidence="2" key="1">
    <citation type="submission" date="2019-04" db="EMBL/GenBank/DDBJ databases">
        <title>Sequencing of skin fungus with MAO and IRED activity.</title>
        <authorList>
            <person name="Marsaioli A.J."/>
            <person name="Bonatto J.M.C."/>
            <person name="Reis Junior O."/>
        </authorList>
    </citation>
    <scope>NUCLEOTIDE SEQUENCE</scope>
    <source>
        <strain evidence="2">28M1</strain>
    </source>
</reference>
<dbReference type="EMBL" id="SWKV01000033">
    <property type="protein sequence ID" value="KAF3039027.1"/>
    <property type="molecule type" value="Genomic_DNA"/>
</dbReference>
<dbReference type="Proteomes" id="UP000758155">
    <property type="component" value="Unassembled WGS sequence"/>
</dbReference>
<feature type="region of interest" description="Disordered" evidence="1">
    <location>
        <begin position="1"/>
        <end position="33"/>
    </location>
</feature>
<gene>
    <name evidence="2" type="ORF">E8E12_007685</name>
</gene>
<protein>
    <submittedName>
        <fullName evidence="2">Uncharacterized protein</fullName>
    </submittedName>
</protein>
<evidence type="ECO:0000313" key="3">
    <source>
        <dbReference type="Proteomes" id="UP000758155"/>
    </source>
</evidence>
<accession>A0A9P4WPU1</accession>
<comment type="caution">
    <text evidence="2">The sequence shown here is derived from an EMBL/GenBank/DDBJ whole genome shotgun (WGS) entry which is preliminary data.</text>
</comment>
<name>A0A9P4WPU1_9PLEO</name>